<sequence length="39" mass="4199">MWSGDHDSRSRDLKGLHPPGSAERALTLVRAADARPTAV</sequence>
<dbReference type="EMBL" id="MTBP01000001">
    <property type="protein sequence ID" value="POM26593.1"/>
    <property type="molecule type" value="Genomic_DNA"/>
</dbReference>
<dbReference type="Proteomes" id="UP000242367">
    <property type="component" value="Unassembled WGS sequence"/>
</dbReference>
<keyword evidence="3" id="KW-1185">Reference proteome</keyword>
<feature type="compositionally biased region" description="Basic and acidic residues" evidence="1">
    <location>
        <begin position="1"/>
        <end position="15"/>
    </location>
</feature>
<evidence type="ECO:0000313" key="3">
    <source>
        <dbReference type="Proteomes" id="UP000242367"/>
    </source>
</evidence>
<protein>
    <submittedName>
        <fullName evidence="2">Uncharacterized protein</fullName>
    </submittedName>
</protein>
<accession>A0A2P4UNG8</accession>
<evidence type="ECO:0000313" key="2">
    <source>
        <dbReference type="EMBL" id="POM26593.1"/>
    </source>
</evidence>
<reference evidence="2 3" key="1">
    <citation type="journal article" date="2017" name="Chemistry">
        <title>Isolation, Biosynthesis and Chemical Modifications of Rubterolones A-F: Rare Tropolone Alkaloids from Actinomadura sp. 5-2.</title>
        <authorList>
            <person name="Guo H."/>
            <person name="Benndorf R."/>
            <person name="Leichnitz D."/>
            <person name="Klassen J.L."/>
            <person name="Vollmers J."/>
            <person name="Gorls H."/>
            <person name="Steinacker M."/>
            <person name="Weigel C."/>
            <person name="Dahse H.M."/>
            <person name="Kaster A.K."/>
            <person name="de Beer Z.W."/>
            <person name="Poulsen M."/>
            <person name="Beemelmanns C."/>
        </authorList>
    </citation>
    <scope>NUCLEOTIDE SEQUENCE [LARGE SCALE GENOMIC DNA]</scope>
    <source>
        <strain evidence="2 3">5-2</strain>
    </source>
</reference>
<name>A0A2P4UNG8_9ACTN</name>
<organism evidence="2 3">
    <name type="scientific">Actinomadura rubteroloni</name>
    <dbReference type="NCBI Taxonomy" id="1926885"/>
    <lineage>
        <taxon>Bacteria</taxon>
        <taxon>Bacillati</taxon>
        <taxon>Actinomycetota</taxon>
        <taxon>Actinomycetes</taxon>
        <taxon>Streptosporangiales</taxon>
        <taxon>Thermomonosporaceae</taxon>
        <taxon>Actinomadura</taxon>
    </lineage>
</organism>
<evidence type="ECO:0000256" key="1">
    <source>
        <dbReference type="SAM" id="MobiDB-lite"/>
    </source>
</evidence>
<feature type="region of interest" description="Disordered" evidence="1">
    <location>
        <begin position="1"/>
        <end position="39"/>
    </location>
</feature>
<gene>
    <name evidence="2" type="ORF">BTM25_09950</name>
</gene>
<dbReference type="AlphaFoldDB" id="A0A2P4UNG8"/>
<proteinExistence type="predicted"/>
<comment type="caution">
    <text evidence="2">The sequence shown here is derived from an EMBL/GenBank/DDBJ whole genome shotgun (WGS) entry which is preliminary data.</text>
</comment>